<gene>
    <name evidence="2" type="ORF">Bhyg_00724</name>
</gene>
<accession>A0A9Q0S659</accession>
<evidence type="ECO:0000313" key="2">
    <source>
        <dbReference type="EMBL" id="KAJ6645518.1"/>
    </source>
</evidence>
<feature type="region of interest" description="Disordered" evidence="1">
    <location>
        <begin position="137"/>
        <end position="161"/>
    </location>
</feature>
<comment type="caution">
    <text evidence="2">The sequence shown here is derived from an EMBL/GenBank/DDBJ whole genome shotgun (WGS) entry which is preliminary data.</text>
</comment>
<evidence type="ECO:0000313" key="3">
    <source>
        <dbReference type="Proteomes" id="UP001151699"/>
    </source>
</evidence>
<proteinExistence type="predicted"/>
<feature type="region of interest" description="Disordered" evidence="1">
    <location>
        <begin position="89"/>
        <end position="120"/>
    </location>
</feature>
<organism evidence="2 3">
    <name type="scientific">Pseudolycoriella hygida</name>
    <dbReference type="NCBI Taxonomy" id="35572"/>
    <lineage>
        <taxon>Eukaryota</taxon>
        <taxon>Metazoa</taxon>
        <taxon>Ecdysozoa</taxon>
        <taxon>Arthropoda</taxon>
        <taxon>Hexapoda</taxon>
        <taxon>Insecta</taxon>
        <taxon>Pterygota</taxon>
        <taxon>Neoptera</taxon>
        <taxon>Endopterygota</taxon>
        <taxon>Diptera</taxon>
        <taxon>Nematocera</taxon>
        <taxon>Sciaroidea</taxon>
        <taxon>Sciaridae</taxon>
        <taxon>Pseudolycoriella</taxon>
    </lineage>
</organism>
<protein>
    <submittedName>
        <fullName evidence="2">Uncharacterized protein</fullName>
    </submittedName>
</protein>
<name>A0A9Q0S659_9DIPT</name>
<keyword evidence="3" id="KW-1185">Reference proteome</keyword>
<dbReference type="EMBL" id="WJQU01000001">
    <property type="protein sequence ID" value="KAJ6645518.1"/>
    <property type="molecule type" value="Genomic_DNA"/>
</dbReference>
<dbReference type="AlphaFoldDB" id="A0A9Q0S659"/>
<evidence type="ECO:0000256" key="1">
    <source>
        <dbReference type="SAM" id="MobiDB-lite"/>
    </source>
</evidence>
<reference evidence="2" key="1">
    <citation type="submission" date="2022-07" db="EMBL/GenBank/DDBJ databases">
        <authorList>
            <person name="Trinca V."/>
            <person name="Uliana J.V.C."/>
            <person name="Torres T.T."/>
            <person name="Ward R.J."/>
            <person name="Monesi N."/>
        </authorList>
    </citation>
    <scope>NUCLEOTIDE SEQUENCE</scope>
    <source>
        <strain evidence="2">HSMRA1968</strain>
        <tissue evidence="2">Whole embryos</tissue>
    </source>
</reference>
<feature type="compositionally biased region" description="Basic and acidic residues" evidence="1">
    <location>
        <begin position="137"/>
        <end position="155"/>
    </location>
</feature>
<feature type="non-terminal residue" evidence="2">
    <location>
        <position position="161"/>
    </location>
</feature>
<dbReference type="Proteomes" id="UP001151699">
    <property type="component" value="Chromosome A"/>
</dbReference>
<feature type="non-terminal residue" evidence="2">
    <location>
        <position position="1"/>
    </location>
</feature>
<sequence length="161" mass="18242">VLDTNNQDDAFIDDPISPKALPEVACLNKFQSGTDVEMPLSSTTSAHDSLMRTISEMRDNERKERKEMEARIHSRLEVLMQMMENISDQTDIKRVRAKKTETSTATKKDHPISEVDRSIKPNDTTAMSNIKMKTCEIELHSKDDHVPDHSSHAESDSESDD</sequence>
<feature type="compositionally biased region" description="Basic and acidic residues" evidence="1">
    <location>
        <begin position="90"/>
        <end position="120"/>
    </location>
</feature>